<reference evidence="20" key="1">
    <citation type="journal article" date="2013" name="Mol. Biol. Evol.">
        <title>Efficient Sequencing of Anuran mtDNAs and a Mitogenomic Exploration of the Phylogeny and Evolution of Frogs.</title>
        <authorList>
            <person name="Zhang P."/>
            <person name="Liang D."/>
            <person name="Mao R.L."/>
            <person name="Hillis D.M."/>
            <person name="Wake D.B."/>
            <person name="Cannatella D.C."/>
        </authorList>
    </citation>
    <scope>NUCLEOTIDE SEQUENCE</scope>
</reference>
<proteinExistence type="inferred from homology"/>
<comment type="subcellular location">
    <subcellularLocation>
        <location evidence="1 17">Mitochondrion inner membrane</location>
        <topology evidence="1 17">Multi-pass membrane protein</topology>
    </subcellularLocation>
</comment>
<geneLocation type="mitochondrion" evidence="20"/>
<evidence type="ECO:0000256" key="3">
    <source>
        <dbReference type="ARBA" id="ARBA00012944"/>
    </source>
</evidence>
<feature type="transmembrane region" description="Helical" evidence="17">
    <location>
        <begin position="56"/>
        <end position="79"/>
    </location>
</feature>
<evidence type="ECO:0000256" key="17">
    <source>
        <dbReference type="RuleBase" id="RU003403"/>
    </source>
</evidence>
<keyword evidence="15 17" id="KW-0472">Membrane</keyword>
<sequence>MNPLTHSILLLSLAIGTTITLTSQHWILAWIGLEINTLAIIPLMTKNFHPRAVEAATKYFLTQATASALILMSCLFNAWKMGEWEISSMTHPATISVISIALMMKLGLAPMHFWMPDVLQGISLPTGLILSTWQKIAPMMLLYLISNHTNLYVLTSMGFLSILIGGWGGIGQTQMRKIMAFSSIGHLGWTVIILKLNPYLALYNFILYVAMTTMVFLSLIASSTTDLSRMSTSWAKSPALTLSTLLMFLSLAGLPPLSGFSPKLMISLELVKQGAILLTLLINLASLLALYFYLRLTYIMLLTSSPNVTYAMCTWRTATKFRLQTFFTYFMALFAFPLTPVIALLM</sequence>
<evidence type="ECO:0000256" key="14">
    <source>
        <dbReference type="ARBA" id="ARBA00023128"/>
    </source>
</evidence>
<keyword evidence="10 17" id="KW-0249">Electron transport</keyword>
<dbReference type="InterPro" id="IPR003917">
    <property type="entry name" value="NADH_UbQ_OxRdtase_chain2"/>
</dbReference>
<feature type="transmembrane region" description="Helical" evidence="17">
    <location>
        <begin position="202"/>
        <end position="222"/>
    </location>
</feature>
<feature type="domain" description="NADH dehydrogenase subunit 2 C-terminal" evidence="19">
    <location>
        <begin position="290"/>
        <end position="342"/>
    </location>
</feature>
<feature type="transmembrane region" description="Helical" evidence="17">
    <location>
        <begin position="151"/>
        <end position="171"/>
    </location>
</feature>
<dbReference type="AlphaFoldDB" id="S4V1B3"/>
<keyword evidence="11 17" id="KW-1133">Transmembrane helix</keyword>
<feature type="transmembrane region" description="Helical" evidence="17">
    <location>
        <begin position="91"/>
        <end position="115"/>
    </location>
</feature>
<dbReference type="GO" id="GO:0005743">
    <property type="term" value="C:mitochondrial inner membrane"/>
    <property type="evidence" value="ECO:0007669"/>
    <property type="project" value="UniProtKB-SubCell"/>
</dbReference>
<dbReference type="EMBL" id="JX564890">
    <property type="protein sequence ID" value="AGN71486.1"/>
    <property type="molecule type" value="Genomic_DNA"/>
</dbReference>
<evidence type="ECO:0000256" key="16">
    <source>
        <dbReference type="ARBA" id="ARBA00049551"/>
    </source>
</evidence>
<keyword evidence="6 17" id="KW-0679">Respiratory chain</keyword>
<evidence type="ECO:0000313" key="20">
    <source>
        <dbReference type="EMBL" id="AGN71486.1"/>
    </source>
</evidence>
<dbReference type="InterPro" id="IPR050175">
    <property type="entry name" value="Complex_I_Subunit_2"/>
</dbReference>
<dbReference type="InterPro" id="IPR001750">
    <property type="entry name" value="ND/Mrp_TM"/>
</dbReference>
<dbReference type="GO" id="GO:0008137">
    <property type="term" value="F:NADH dehydrogenase (ubiquinone) activity"/>
    <property type="evidence" value="ECO:0007669"/>
    <property type="project" value="UniProtKB-EC"/>
</dbReference>
<keyword evidence="14 17" id="KW-0496">Mitochondrion</keyword>
<dbReference type="Pfam" id="PF00361">
    <property type="entry name" value="Proton_antipo_M"/>
    <property type="match status" value="1"/>
</dbReference>
<evidence type="ECO:0000256" key="8">
    <source>
        <dbReference type="ARBA" id="ARBA00022792"/>
    </source>
</evidence>
<evidence type="ECO:0000256" key="15">
    <source>
        <dbReference type="ARBA" id="ARBA00023136"/>
    </source>
</evidence>
<evidence type="ECO:0000256" key="12">
    <source>
        <dbReference type="ARBA" id="ARBA00023027"/>
    </source>
</evidence>
<name>S4V1B3_9NEOB</name>
<feature type="transmembrane region" description="Helical" evidence="17">
    <location>
        <begin position="274"/>
        <end position="294"/>
    </location>
</feature>
<dbReference type="PANTHER" id="PTHR46552:SF1">
    <property type="entry name" value="NADH-UBIQUINONE OXIDOREDUCTASE CHAIN 2"/>
    <property type="match status" value="1"/>
</dbReference>
<protein>
    <recommendedName>
        <fullName evidence="4 17">NADH-ubiquinone oxidoreductase chain 2</fullName>
        <ecNumber evidence="3 17">7.1.1.2</ecNumber>
    </recommendedName>
</protein>
<comment type="catalytic activity">
    <reaction evidence="16 17">
        <text>a ubiquinone + NADH + 5 H(+)(in) = a ubiquinol + NAD(+) + 4 H(+)(out)</text>
        <dbReference type="Rhea" id="RHEA:29091"/>
        <dbReference type="Rhea" id="RHEA-COMP:9565"/>
        <dbReference type="Rhea" id="RHEA-COMP:9566"/>
        <dbReference type="ChEBI" id="CHEBI:15378"/>
        <dbReference type="ChEBI" id="CHEBI:16389"/>
        <dbReference type="ChEBI" id="CHEBI:17976"/>
        <dbReference type="ChEBI" id="CHEBI:57540"/>
        <dbReference type="ChEBI" id="CHEBI:57945"/>
        <dbReference type="EC" id="7.1.1.2"/>
    </reaction>
</comment>
<evidence type="ECO:0000256" key="10">
    <source>
        <dbReference type="ARBA" id="ARBA00022982"/>
    </source>
</evidence>
<evidence type="ECO:0000256" key="7">
    <source>
        <dbReference type="ARBA" id="ARBA00022692"/>
    </source>
</evidence>
<evidence type="ECO:0000256" key="4">
    <source>
        <dbReference type="ARBA" id="ARBA00021008"/>
    </source>
</evidence>
<accession>S4V1B3</accession>
<keyword evidence="13 17" id="KW-0830">Ubiquinone</keyword>
<feature type="transmembrane region" description="Helical" evidence="17">
    <location>
        <begin position="234"/>
        <end position="254"/>
    </location>
</feature>
<dbReference type="EC" id="7.1.1.2" evidence="3 17"/>
<organism evidence="20">
    <name type="scientific">Ptychadena mascareniensis</name>
    <name type="common">Masarene ridged frog</name>
    <dbReference type="NCBI Taxonomy" id="88031"/>
    <lineage>
        <taxon>Eukaryota</taxon>
        <taxon>Metazoa</taxon>
        <taxon>Chordata</taxon>
        <taxon>Craniata</taxon>
        <taxon>Vertebrata</taxon>
        <taxon>Euteleostomi</taxon>
        <taxon>Amphibia</taxon>
        <taxon>Batrachia</taxon>
        <taxon>Anura</taxon>
        <taxon>Neobatrachia</taxon>
        <taxon>Ranoidea</taxon>
        <taxon>Ptychadenidae</taxon>
        <taxon>Ptychadena</taxon>
    </lineage>
</organism>
<dbReference type="PRINTS" id="PR01436">
    <property type="entry name" value="NADHDHGNASE2"/>
</dbReference>
<gene>
    <name evidence="20" type="primary">ND2</name>
</gene>
<evidence type="ECO:0000256" key="2">
    <source>
        <dbReference type="ARBA" id="ARBA00007012"/>
    </source>
</evidence>
<keyword evidence="9 17" id="KW-1278">Translocase</keyword>
<keyword evidence="12 17" id="KW-0520">NAD</keyword>
<evidence type="ECO:0000259" key="18">
    <source>
        <dbReference type="Pfam" id="PF00361"/>
    </source>
</evidence>
<evidence type="ECO:0000256" key="5">
    <source>
        <dbReference type="ARBA" id="ARBA00022448"/>
    </source>
</evidence>
<dbReference type="GO" id="GO:0006120">
    <property type="term" value="P:mitochondrial electron transport, NADH to ubiquinone"/>
    <property type="evidence" value="ECO:0007669"/>
    <property type="project" value="InterPro"/>
</dbReference>
<comment type="similarity">
    <text evidence="2 17">Belongs to the complex I subunit 2 family.</text>
</comment>
<keyword evidence="7 17" id="KW-0812">Transmembrane</keyword>
<comment type="function">
    <text evidence="17">Core subunit of the mitochondrial membrane respiratory chain NADH dehydrogenase (Complex I) which catalyzes electron transfer from NADH through the respiratory chain, using ubiquinone as an electron acceptor. Essential for the catalytic activity and assembly of complex I.</text>
</comment>
<dbReference type="Pfam" id="PF06444">
    <property type="entry name" value="NADH_dehy_S2_C"/>
    <property type="match status" value="1"/>
</dbReference>
<dbReference type="InterPro" id="IPR010933">
    <property type="entry name" value="NADH_DH_su2_C"/>
</dbReference>
<evidence type="ECO:0000256" key="9">
    <source>
        <dbReference type="ARBA" id="ARBA00022967"/>
    </source>
</evidence>
<evidence type="ECO:0000256" key="6">
    <source>
        <dbReference type="ARBA" id="ARBA00022660"/>
    </source>
</evidence>
<dbReference type="PANTHER" id="PTHR46552">
    <property type="entry name" value="NADH-UBIQUINONE OXIDOREDUCTASE CHAIN 2"/>
    <property type="match status" value="1"/>
</dbReference>
<feature type="domain" description="NADH:quinone oxidoreductase/Mrp antiporter transmembrane" evidence="18">
    <location>
        <begin position="23"/>
        <end position="287"/>
    </location>
</feature>
<evidence type="ECO:0000256" key="11">
    <source>
        <dbReference type="ARBA" id="ARBA00022989"/>
    </source>
</evidence>
<keyword evidence="5" id="KW-0813">Transport</keyword>
<evidence type="ECO:0000259" key="19">
    <source>
        <dbReference type="Pfam" id="PF06444"/>
    </source>
</evidence>
<evidence type="ECO:0000256" key="1">
    <source>
        <dbReference type="ARBA" id="ARBA00004448"/>
    </source>
</evidence>
<keyword evidence="8 17" id="KW-0999">Mitochondrion inner membrane</keyword>
<evidence type="ECO:0000256" key="13">
    <source>
        <dbReference type="ARBA" id="ARBA00023075"/>
    </source>
</evidence>
<feature type="transmembrane region" description="Helical" evidence="17">
    <location>
        <begin position="326"/>
        <end position="345"/>
    </location>
</feature>